<dbReference type="Pfam" id="PF18909">
    <property type="entry name" value="dGTP_diPhyd_N"/>
    <property type="match status" value="1"/>
</dbReference>
<reference evidence="3" key="1">
    <citation type="journal article" date="2015" name="Nature">
        <title>Complex archaea that bridge the gap between prokaryotes and eukaryotes.</title>
        <authorList>
            <person name="Spang A."/>
            <person name="Saw J.H."/>
            <person name="Jorgensen S.L."/>
            <person name="Zaremba-Niedzwiedzka K."/>
            <person name="Martijn J."/>
            <person name="Lind A.E."/>
            <person name="van Eijk R."/>
            <person name="Schleper C."/>
            <person name="Guy L."/>
            <person name="Ettema T.J."/>
        </authorList>
    </citation>
    <scope>NUCLEOTIDE SEQUENCE</scope>
</reference>
<name>A0A0F9SPW7_9ZZZZ</name>
<evidence type="ECO:0000313" key="3">
    <source>
        <dbReference type="EMBL" id="KKN68954.1"/>
    </source>
</evidence>
<gene>
    <name evidence="3" type="ORF">LCGC14_0446390</name>
</gene>
<evidence type="ECO:0000256" key="1">
    <source>
        <dbReference type="SAM" id="MobiDB-lite"/>
    </source>
</evidence>
<comment type="caution">
    <text evidence="3">The sequence shown here is derived from an EMBL/GenBank/DDBJ whole genome shotgun (WGS) entry which is preliminary data.</text>
</comment>
<sequence>MTDDARKNDGDKLRYDLIPADALEQVADLFTLGARKYGDRNWEQGFNYTRVYAAMMRHLQAWYMGEDYDSEDGQHHLAPVAWGALVLLHFQLSGPTMDDRPIGPPGSGDTASGLSTPR</sequence>
<dbReference type="AlphaFoldDB" id="A0A0F9SPW7"/>
<proteinExistence type="predicted"/>
<organism evidence="3">
    <name type="scientific">marine sediment metagenome</name>
    <dbReference type="NCBI Taxonomy" id="412755"/>
    <lineage>
        <taxon>unclassified sequences</taxon>
        <taxon>metagenomes</taxon>
        <taxon>ecological metagenomes</taxon>
    </lineage>
</organism>
<evidence type="ECO:0000259" key="2">
    <source>
        <dbReference type="Pfam" id="PF18909"/>
    </source>
</evidence>
<accession>A0A0F9SPW7</accession>
<protein>
    <recommendedName>
        <fullName evidence="2">dATP/dGTP diphosphohydrolase N-terminal domain-containing protein</fullName>
    </recommendedName>
</protein>
<feature type="region of interest" description="Disordered" evidence="1">
    <location>
        <begin position="96"/>
        <end position="118"/>
    </location>
</feature>
<dbReference type="InterPro" id="IPR044038">
    <property type="entry name" value="dATP/dGTP_diPOhydrolase_N"/>
</dbReference>
<dbReference type="EMBL" id="LAZR01000436">
    <property type="protein sequence ID" value="KKN68954.1"/>
    <property type="molecule type" value="Genomic_DNA"/>
</dbReference>
<feature type="domain" description="dATP/dGTP diphosphohydrolase N-terminal" evidence="2">
    <location>
        <begin position="4"/>
        <end position="100"/>
    </location>
</feature>
<feature type="compositionally biased region" description="Polar residues" evidence="1">
    <location>
        <begin position="109"/>
        <end position="118"/>
    </location>
</feature>